<dbReference type="InterPro" id="IPR000515">
    <property type="entry name" value="MetI-like"/>
</dbReference>
<feature type="transmembrane region" description="Helical" evidence="9">
    <location>
        <begin position="60"/>
        <end position="80"/>
    </location>
</feature>
<evidence type="ECO:0000256" key="9">
    <source>
        <dbReference type="RuleBase" id="RU363032"/>
    </source>
</evidence>
<keyword evidence="12" id="KW-1185">Reference proteome</keyword>
<dbReference type="InterPro" id="IPR035906">
    <property type="entry name" value="MetI-like_sf"/>
</dbReference>
<name>A0ABV5K979_9ACTN</name>
<protein>
    <submittedName>
        <fullName evidence="11">Amino acid ABC transporter permease</fullName>
    </submittedName>
</protein>
<feature type="domain" description="ABC transmembrane type-1" evidence="10">
    <location>
        <begin position="15"/>
        <end position="218"/>
    </location>
</feature>
<evidence type="ECO:0000256" key="2">
    <source>
        <dbReference type="ARBA" id="ARBA00010072"/>
    </source>
</evidence>
<reference evidence="11 12" key="1">
    <citation type="submission" date="2024-09" db="EMBL/GenBank/DDBJ databases">
        <authorList>
            <person name="Sun Q."/>
            <person name="Mori K."/>
        </authorList>
    </citation>
    <scope>NUCLEOTIDE SEQUENCE [LARGE SCALE GENOMIC DNA]</scope>
    <source>
        <strain evidence="11 12">JCM 9626</strain>
    </source>
</reference>
<evidence type="ECO:0000259" key="10">
    <source>
        <dbReference type="PROSITE" id="PS50928"/>
    </source>
</evidence>
<keyword evidence="8 9" id="KW-0472">Membrane</keyword>
<dbReference type="Gene3D" id="1.10.3720.10">
    <property type="entry name" value="MetI-like"/>
    <property type="match status" value="1"/>
</dbReference>
<keyword evidence="4" id="KW-1003">Cell membrane</keyword>
<evidence type="ECO:0000313" key="11">
    <source>
        <dbReference type="EMBL" id="MFB9313309.1"/>
    </source>
</evidence>
<dbReference type="SUPFAM" id="SSF161098">
    <property type="entry name" value="MetI-like"/>
    <property type="match status" value="1"/>
</dbReference>
<dbReference type="InterPro" id="IPR043429">
    <property type="entry name" value="ArtM/GltK/GlnP/TcyL/YhdX-like"/>
</dbReference>
<organism evidence="11 12">
    <name type="scientific">Nocardioides plantarum</name>
    <dbReference type="NCBI Taxonomy" id="29299"/>
    <lineage>
        <taxon>Bacteria</taxon>
        <taxon>Bacillati</taxon>
        <taxon>Actinomycetota</taxon>
        <taxon>Actinomycetes</taxon>
        <taxon>Propionibacteriales</taxon>
        <taxon>Nocardioidaceae</taxon>
        <taxon>Nocardioides</taxon>
    </lineage>
</organism>
<keyword evidence="6" id="KW-0029">Amino-acid transport</keyword>
<dbReference type="PROSITE" id="PS50928">
    <property type="entry name" value="ABC_TM1"/>
    <property type="match status" value="1"/>
</dbReference>
<feature type="transmembrane region" description="Helical" evidence="9">
    <location>
        <begin position="92"/>
        <end position="111"/>
    </location>
</feature>
<sequence>MDVIADNFPAIRDSFLLCLQLAFFSGVLSLALGTGLAVFRVSPVPVLRLIGATYVNVVRNTPLTLVMLFVLFGLAYQLGLTLDDELLYRNNFWLAVLALTLYTSTFVCEVLRSGINTVHVGQAEAARAIGLTFTQNLRHVILPQAIRAVIAPMGSVIIALTKNTTVAVVIGVTTAEMVNEPAGLMRALINANGDVVPLLFLTFALGFVIITLPMGLATTWAASRLRVRR</sequence>
<feature type="transmembrane region" description="Helical" evidence="9">
    <location>
        <begin position="195"/>
        <end position="222"/>
    </location>
</feature>
<evidence type="ECO:0000256" key="8">
    <source>
        <dbReference type="ARBA" id="ARBA00023136"/>
    </source>
</evidence>
<keyword evidence="7 9" id="KW-1133">Transmembrane helix</keyword>
<keyword evidence="5 9" id="KW-0812">Transmembrane</keyword>
<evidence type="ECO:0000256" key="5">
    <source>
        <dbReference type="ARBA" id="ARBA00022692"/>
    </source>
</evidence>
<dbReference type="CDD" id="cd06261">
    <property type="entry name" value="TM_PBP2"/>
    <property type="match status" value="1"/>
</dbReference>
<comment type="caution">
    <text evidence="11">The sequence shown here is derived from an EMBL/GenBank/DDBJ whole genome shotgun (WGS) entry which is preliminary data.</text>
</comment>
<keyword evidence="3 9" id="KW-0813">Transport</keyword>
<comment type="similarity">
    <text evidence="2">Belongs to the binding-protein-dependent transport system permease family. HisMQ subfamily.</text>
</comment>
<dbReference type="Pfam" id="PF00528">
    <property type="entry name" value="BPD_transp_1"/>
    <property type="match status" value="1"/>
</dbReference>
<dbReference type="Proteomes" id="UP001589750">
    <property type="component" value="Unassembled WGS sequence"/>
</dbReference>
<evidence type="ECO:0000256" key="6">
    <source>
        <dbReference type="ARBA" id="ARBA00022970"/>
    </source>
</evidence>
<evidence type="ECO:0000256" key="1">
    <source>
        <dbReference type="ARBA" id="ARBA00004651"/>
    </source>
</evidence>
<comment type="subcellular location">
    <subcellularLocation>
        <location evidence="1 9">Cell membrane</location>
        <topology evidence="1 9">Multi-pass membrane protein</topology>
    </subcellularLocation>
</comment>
<evidence type="ECO:0000256" key="7">
    <source>
        <dbReference type="ARBA" id="ARBA00022989"/>
    </source>
</evidence>
<dbReference type="InterPro" id="IPR010065">
    <property type="entry name" value="AA_ABC_transptr_permease_3TM"/>
</dbReference>
<dbReference type="PANTHER" id="PTHR30614">
    <property type="entry name" value="MEMBRANE COMPONENT OF AMINO ACID ABC TRANSPORTER"/>
    <property type="match status" value="1"/>
</dbReference>
<evidence type="ECO:0000313" key="12">
    <source>
        <dbReference type="Proteomes" id="UP001589750"/>
    </source>
</evidence>
<accession>A0ABV5K979</accession>
<dbReference type="NCBIfam" id="TIGR01726">
    <property type="entry name" value="HEQRo_perm_3TM"/>
    <property type="match status" value="1"/>
</dbReference>
<evidence type="ECO:0000256" key="3">
    <source>
        <dbReference type="ARBA" id="ARBA00022448"/>
    </source>
</evidence>
<gene>
    <name evidence="11" type="ORF">ACFFRI_09665</name>
</gene>
<feature type="transmembrane region" description="Helical" evidence="9">
    <location>
        <begin position="148"/>
        <end position="175"/>
    </location>
</feature>
<dbReference type="EMBL" id="JBHMDG010000012">
    <property type="protein sequence ID" value="MFB9313309.1"/>
    <property type="molecule type" value="Genomic_DNA"/>
</dbReference>
<proteinExistence type="inferred from homology"/>
<feature type="transmembrane region" description="Helical" evidence="9">
    <location>
        <begin position="14"/>
        <end position="39"/>
    </location>
</feature>
<dbReference type="RefSeq" id="WP_140008042.1">
    <property type="nucleotide sequence ID" value="NZ_JBHMDG010000012.1"/>
</dbReference>
<evidence type="ECO:0000256" key="4">
    <source>
        <dbReference type="ARBA" id="ARBA00022475"/>
    </source>
</evidence>
<dbReference type="PANTHER" id="PTHR30614:SF37">
    <property type="entry name" value="AMINO-ACID ABC TRANSPORTER PERMEASE PROTEIN YHDX-RELATED"/>
    <property type="match status" value="1"/>
</dbReference>